<dbReference type="STRING" id="1497020.DO97_10825"/>
<dbReference type="Proteomes" id="UP000030170">
    <property type="component" value="Unassembled WGS sequence"/>
</dbReference>
<reference evidence="1 2" key="1">
    <citation type="journal article" date="2014" name="Mol. Ecol.">
        <title>Evolution of Synechococcus.</title>
        <authorList>
            <person name="Dvorak P."/>
            <person name="Casamatta D."/>
            <person name="Hasler P."/>
            <person name="Poulickova A."/>
            <person name="Ondrej V."/>
            <person name="Sanges R."/>
        </authorList>
    </citation>
    <scope>NUCLEOTIDE SEQUENCE [LARGE SCALE GENOMIC DNA]</scope>
    <source>
        <strain evidence="1 2">CAUP A 1101</strain>
    </source>
</reference>
<dbReference type="InterPro" id="IPR051135">
    <property type="entry name" value="Gal/GlcNAc/GalNAc_ST"/>
</dbReference>
<dbReference type="Pfam" id="PF13469">
    <property type="entry name" value="Sulfotransfer_3"/>
    <property type="match status" value="1"/>
</dbReference>
<dbReference type="GO" id="GO:0001517">
    <property type="term" value="F:N-acetylglucosamine 6-O-sulfotransferase activity"/>
    <property type="evidence" value="ECO:0007669"/>
    <property type="project" value="TreeGrafter"/>
</dbReference>
<evidence type="ECO:0000313" key="2">
    <source>
        <dbReference type="Proteomes" id="UP000030170"/>
    </source>
</evidence>
<dbReference type="AlphaFoldDB" id="A0A098TN75"/>
<sequence length="333" mass="39116">MTEIDFLDHPVLIAGHRRSGTTAFLNLLEGHPQLCTFPADSGFFYGYFPPYDTDAYTVDQKLNRIIDFCYGNLREEVEKVNHENPDQPPLDFPFETLHQNFRQQALQSHLTPKSLLTAMIAAYWQTYGLPSAPIAWVEKTSSSEIYANYIFDWFPQARFLHVIRDPRDNYSSLKSGWAKNYQQRGEDPRQLIQSMIDRGRLGMELARYNQQRYGKASYLVLKYEDLIQQPRQTMAEVAEFLGIEDHDSLLKPTVCGRSWRGNNFDGTVFHTLSDLNIGRWRDRITPEECQVIEYYFRDVMAYFEYAPAFPLHEAMDAVVEYYKWYNYAQHFRV</sequence>
<evidence type="ECO:0008006" key="3">
    <source>
        <dbReference type="Google" id="ProtNLM"/>
    </source>
</evidence>
<comment type="caution">
    <text evidence="1">The sequence shown here is derived from an EMBL/GenBank/DDBJ whole genome shotgun (WGS) entry which is preliminary data.</text>
</comment>
<dbReference type="EMBL" id="JJML01000030">
    <property type="protein sequence ID" value="KGF72293.1"/>
    <property type="molecule type" value="Genomic_DNA"/>
</dbReference>
<gene>
    <name evidence="1" type="ORF">DO97_10825</name>
</gene>
<name>A0A098TN75_9CYAN</name>
<dbReference type="RefSeq" id="WP_036534289.1">
    <property type="nucleotide sequence ID" value="NZ_JJML01000030.1"/>
</dbReference>
<proteinExistence type="predicted"/>
<dbReference type="Gene3D" id="3.40.50.300">
    <property type="entry name" value="P-loop containing nucleotide triphosphate hydrolases"/>
    <property type="match status" value="1"/>
</dbReference>
<accession>A0A098TN75</accession>
<protein>
    <recommendedName>
        <fullName evidence="3">Sulfotransferase</fullName>
    </recommendedName>
</protein>
<keyword evidence="2" id="KW-1185">Reference proteome</keyword>
<dbReference type="GO" id="GO:0006044">
    <property type="term" value="P:N-acetylglucosamine metabolic process"/>
    <property type="evidence" value="ECO:0007669"/>
    <property type="project" value="TreeGrafter"/>
</dbReference>
<dbReference type="GO" id="GO:0006790">
    <property type="term" value="P:sulfur compound metabolic process"/>
    <property type="evidence" value="ECO:0007669"/>
    <property type="project" value="TreeGrafter"/>
</dbReference>
<dbReference type="SUPFAM" id="SSF52540">
    <property type="entry name" value="P-loop containing nucleoside triphosphate hydrolases"/>
    <property type="match status" value="1"/>
</dbReference>
<organism evidence="1 2">
    <name type="scientific">Neosynechococcus sphagnicola sy1</name>
    <dbReference type="NCBI Taxonomy" id="1497020"/>
    <lineage>
        <taxon>Bacteria</taxon>
        <taxon>Bacillati</taxon>
        <taxon>Cyanobacteriota</taxon>
        <taxon>Cyanophyceae</taxon>
        <taxon>Neosynechococcales</taxon>
        <taxon>Neosynechococcaceae</taxon>
        <taxon>Neosynechococcus</taxon>
    </lineage>
</organism>
<evidence type="ECO:0000313" key="1">
    <source>
        <dbReference type="EMBL" id="KGF72293.1"/>
    </source>
</evidence>
<dbReference type="PANTHER" id="PTHR10704">
    <property type="entry name" value="CARBOHYDRATE SULFOTRANSFERASE"/>
    <property type="match status" value="1"/>
</dbReference>
<dbReference type="OrthoDB" id="536969at2"/>
<dbReference type="PANTHER" id="PTHR10704:SF44">
    <property type="entry name" value="LD35051P-RELATED"/>
    <property type="match status" value="1"/>
</dbReference>
<dbReference type="InterPro" id="IPR027417">
    <property type="entry name" value="P-loop_NTPase"/>
</dbReference>